<keyword evidence="9" id="KW-1133">Transmembrane helix</keyword>
<evidence type="ECO:0000256" key="10">
    <source>
        <dbReference type="ARBA" id="ARBA00023098"/>
    </source>
</evidence>
<organism evidence="18 19">
    <name type="scientific">Acinetobacter proteolyticus</name>
    <dbReference type="NCBI Taxonomy" id="1776741"/>
    <lineage>
        <taxon>Bacteria</taxon>
        <taxon>Pseudomonadati</taxon>
        <taxon>Pseudomonadota</taxon>
        <taxon>Gammaproteobacteria</taxon>
        <taxon>Moraxellales</taxon>
        <taxon>Moraxellaceae</taxon>
        <taxon>Acinetobacter</taxon>
    </lineage>
</organism>
<evidence type="ECO:0000256" key="8">
    <source>
        <dbReference type="ARBA" id="ARBA00022963"/>
    </source>
</evidence>
<evidence type="ECO:0000256" key="13">
    <source>
        <dbReference type="ARBA" id="ARBA00030948"/>
    </source>
</evidence>
<dbReference type="EMBL" id="PISJ01000003">
    <property type="protein sequence ID" value="PKF36005.1"/>
    <property type="molecule type" value="Genomic_DNA"/>
</dbReference>
<dbReference type="GO" id="GO:0016042">
    <property type="term" value="P:lipid catabolic process"/>
    <property type="evidence" value="ECO:0007669"/>
    <property type="project" value="UniProtKB-KW"/>
</dbReference>
<dbReference type="GO" id="GO:0006457">
    <property type="term" value="P:protein folding"/>
    <property type="evidence" value="ECO:0007669"/>
    <property type="project" value="InterPro"/>
</dbReference>
<keyword evidence="7" id="KW-0812">Transmembrane</keyword>
<dbReference type="GO" id="GO:0005886">
    <property type="term" value="C:plasma membrane"/>
    <property type="evidence" value="ECO:0007669"/>
    <property type="project" value="UniProtKB-SubCell"/>
</dbReference>
<evidence type="ECO:0000256" key="12">
    <source>
        <dbReference type="ARBA" id="ARBA00023186"/>
    </source>
</evidence>
<evidence type="ECO:0000256" key="1">
    <source>
        <dbReference type="ARBA" id="ARBA00003280"/>
    </source>
</evidence>
<evidence type="ECO:0000256" key="11">
    <source>
        <dbReference type="ARBA" id="ARBA00023136"/>
    </source>
</evidence>
<name>A0A1E7R504_9GAMM</name>
<keyword evidence="12" id="KW-0143">Chaperone</keyword>
<protein>
    <recommendedName>
        <fullName evidence="4">Lipase chaperone</fullName>
    </recommendedName>
    <alternativeName>
        <fullName evidence="15">Lipase foldase</fullName>
    </alternativeName>
    <alternativeName>
        <fullName evidence="13">Lipase helper protein</fullName>
    </alternativeName>
    <alternativeName>
        <fullName evidence="14">Lipase modulator</fullName>
    </alternativeName>
</protein>
<evidence type="ECO:0000256" key="7">
    <source>
        <dbReference type="ARBA" id="ARBA00022692"/>
    </source>
</evidence>
<evidence type="ECO:0000256" key="4">
    <source>
        <dbReference type="ARBA" id="ARBA00019692"/>
    </source>
</evidence>
<evidence type="ECO:0000256" key="16">
    <source>
        <dbReference type="SAM" id="Coils"/>
    </source>
</evidence>
<evidence type="ECO:0000256" key="2">
    <source>
        <dbReference type="ARBA" id="ARBA00004383"/>
    </source>
</evidence>
<dbReference type="InterPro" id="IPR004961">
    <property type="entry name" value="Lipase_chaperone"/>
</dbReference>
<feature type="compositionally biased region" description="Low complexity" evidence="17">
    <location>
        <begin position="36"/>
        <end position="49"/>
    </location>
</feature>
<evidence type="ECO:0000256" key="14">
    <source>
        <dbReference type="ARBA" id="ARBA00031542"/>
    </source>
</evidence>
<dbReference type="Proteomes" id="UP000233553">
    <property type="component" value="Unassembled WGS sequence"/>
</dbReference>
<keyword evidence="6" id="KW-0997">Cell inner membrane</keyword>
<keyword evidence="16" id="KW-0175">Coiled coil</keyword>
<keyword evidence="11" id="KW-0472">Membrane</keyword>
<dbReference type="GO" id="GO:0051082">
    <property type="term" value="F:unfolded protein binding"/>
    <property type="evidence" value="ECO:0007669"/>
    <property type="project" value="InterPro"/>
</dbReference>
<sequence>MNKRLLLTIIIVVVVLVGIVVWKSTASSAAIQNTKSTSSSQDSSLQMSDENMPNKTKDEVFQDSLLKQLKTLQQQPGNITEFLNDFKANCPVTDCNAALAKALAHYPDQKFAHLVENLLKRMPQYEQRMQSTVLSTSLSPKERFDAVWKLREQTLGQAEAMLGFGQERSYADYRFAYQDLAQNQKLSAEQRLKAFEQLQKQYPDTTQQENKMGLYEQALGLINQGQYSSAETQRLKQMLQQRYLTEQQRQEVQQREQREVQQQQQVDQYQQAVQQLQQEMEPLKNQLSNEEWQKQYQSRLESLRLKMFP</sequence>
<dbReference type="RefSeq" id="WP_070075823.1">
    <property type="nucleotide sequence ID" value="NZ_JBCNKA010000003.1"/>
</dbReference>
<feature type="coiled-coil region" evidence="16">
    <location>
        <begin position="252"/>
        <end position="293"/>
    </location>
</feature>
<evidence type="ECO:0000256" key="6">
    <source>
        <dbReference type="ARBA" id="ARBA00022519"/>
    </source>
</evidence>
<keyword evidence="5" id="KW-1003">Cell membrane</keyword>
<accession>A0A1E7R504</accession>
<keyword evidence="10" id="KW-0443">Lipid metabolism</keyword>
<dbReference type="OrthoDB" id="6684597at2"/>
<evidence type="ECO:0000256" key="5">
    <source>
        <dbReference type="ARBA" id="ARBA00022475"/>
    </source>
</evidence>
<comment type="function">
    <text evidence="1">May be involved in the folding of the extracellular lipase during its passage through the periplasm.</text>
</comment>
<dbReference type="AlphaFoldDB" id="A0A1E7R504"/>
<dbReference type="SUPFAM" id="SSF158855">
    <property type="entry name" value="Lipase chaperone-like"/>
    <property type="match status" value="1"/>
</dbReference>
<evidence type="ECO:0000256" key="9">
    <source>
        <dbReference type="ARBA" id="ARBA00022989"/>
    </source>
</evidence>
<comment type="subcellular location">
    <subcellularLocation>
        <location evidence="2">Cell inner membrane</location>
        <topology evidence="2">Single-pass membrane protein</topology>
        <orientation evidence="2">Periplasmic side</orientation>
    </subcellularLocation>
</comment>
<evidence type="ECO:0000256" key="3">
    <source>
        <dbReference type="ARBA" id="ARBA00010358"/>
    </source>
</evidence>
<comment type="similarity">
    <text evidence="3">Belongs to the lipase chaperone family.</text>
</comment>
<proteinExistence type="inferred from homology"/>
<dbReference type="Pfam" id="PF03280">
    <property type="entry name" value="Lipase_chap"/>
    <property type="match status" value="1"/>
</dbReference>
<gene>
    <name evidence="18" type="ORF">CW311_02200</name>
</gene>
<evidence type="ECO:0000256" key="17">
    <source>
        <dbReference type="SAM" id="MobiDB-lite"/>
    </source>
</evidence>
<evidence type="ECO:0000313" key="18">
    <source>
        <dbReference type="EMBL" id="PKF36005.1"/>
    </source>
</evidence>
<comment type="caution">
    <text evidence="18">The sequence shown here is derived from an EMBL/GenBank/DDBJ whole genome shotgun (WGS) entry which is preliminary data.</text>
</comment>
<evidence type="ECO:0000313" key="19">
    <source>
        <dbReference type="Proteomes" id="UP000233553"/>
    </source>
</evidence>
<reference evidence="18 19" key="1">
    <citation type="submission" date="2017-12" db="EMBL/GenBank/DDBJ databases">
        <title>Draft Genome sequences of multiple microbial strains isolated from spacecraft associated surfaces.</title>
        <authorList>
            <person name="Seuylemezian A."/>
            <person name="Vaishampayan P."/>
            <person name="Venkateswaran K."/>
        </authorList>
    </citation>
    <scope>NUCLEOTIDE SEQUENCE [LARGE SCALE GENOMIC DNA]</scope>
    <source>
        <strain evidence="18 19">2P01AA</strain>
    </source>
</reference>
<keyword evidence="8" id="KW-0442">Lipid degradation</keyword>
<evidence type="ECO:0000256" key="15">
    <source>
        <dbReference type="ARBA" id="ARBA00033028"/>
    </source>
</evidence>
<feature type="region of interest" description="Disordered" evidence="17">
    <location>
        <begin position="32"/>
        <end position="54"/>
    </location>
</feature>